<sequence length="174" mass="19755">MPWDMGTERAQRAKPLPCLRGQARHSFCRRGRRPRSYRLAGSSHSFALRWKDRLSHVCQKPKSRLGLCWGRQQGGVVCGERPFSPEAWASPGLCLCRCLRWEGPFPQGAARLRTPGGRRWPPLCCQAASPRSREVTLSVSSRRGISYCLHKKESCSLYTLQKRKCLNCMGIKLV</sequence>
<evidence type="ECO:0000313" key="1">
    <source>
        <dbReference type="EMBL" id="KAF6410623.1"/>
    </source>
</evidence>
<reference evidence="1 2" key="1">
    <citation type="journal article" date="2020" name="Nature">
        <title>Six reference-quality genomes reveal evolution of bat adaptations.</title>
        <authorList>
            <person name="Jebb D."/>
            <person name="Huang Z."/>
            <person name="Pippel M."/>
            <person name="Hughes G.M."/>
            <person name="Lavrichenko K."/>
            <person name="Devanna P."/>
            <person name="Winkler S."/>
            <person name="Jermiin L.S."/>
            <person name="Skirmuntt E.C."/>
            <person name="Katzourakis A."/>
            <person name="Burkitt-Gray L."/>
            <person name="Ray D.A."/>
            <person name="Sullivan K.A.M."/>
            <person name="Roscito J.G."/>
            <person name="Kirilenko B.M."/>
            <person name="Davalos L.M."/>
            <person name="Corthals A.P."/>
            <person name="Power M.L."/>
            <person name="Jones G."/>
            <person name="Ransome R.D."/>
            <person name="Dechmann D.K.N."/>
            <person name="Locatelli A.G."/>
            <person name="Puechmaille S.J."/>
            <person name="Fedrigo O."/>
            <person name="Jarvis E.D."/>
            <person name="Hiller M."/>
            <person name="Vernes S.C."/>
            <person name="Myers E.W."/>
            <person name="Teeling E.C."/>
        </authorList>
    </citation>
    <scope>NUCLEOTIDE SEQUENCE [LARGE SCALE GENOMIC DNA]</scope>
    <source>
        <strain evidence="1">MRouAeg1</strain>
        <tissue evidence="1">Muscle</tissue>
    </source>
</reference>
<evidence type="ECO:0000313" key="2">
    <source>
        <dbReference type="Proteomes" id="UP000593571"/>
    </source>
</evidence>
<gene>
    <name evidence="1" type="ORF">HJG63_009107</name>
</gene>
<keyword evidence="2" id="KW-1185">Reference proteome</keyword>
<dbReference type="Proteomes" id="UP000593571">
    <property type="component" value="Unassembled WGS sequence"/>
</dbReference>
<accession>A0A7J8CIA0</accession>
<name>A0A7J8CIA0_ROUAE</name>
<dbReference type="EMBL" id="JACASE010000014">
    <property type="protein sequence ID" value="KAF6410623.1"/>
    <property type="molecule type" value="Genomic_DNA"/>
</dbReference>
<dbReference type="AlphaFoldDB" id="A0A7J8CIA0"/>
<organism evidence="1 2">
    <name type="scientific">Rousettus aegyptiacus</name>
    <name type="common">Egyptian fruit bat</name>
    <name type="synonym">Pteropus aegyptiacus</name>
    <dbReference type="NCBI Taxonomy" id="9407"/>
    <lineage>
        <taxon>Eukaryota</taxon>
        <taxon>Metazoa</taxon>
        <taxon>Chordata</taxon>
        <taxon>Craniata</taxon>
        <taxon>Vertebrata</taxon>
        <taxon>Euteleostomi</taxon>
        <taxon>Mammalia</taxon>
        <taxon>Eutheria</taxon>
        <taxon>Laurasiatheria</taxon>
        <taxon>Chiroptera</taxon>
        <taxon>Yinpterochiroptera</taxon>
        <taxon>Pteropodoidea</taxon>
        <taxon>Pteropodidae</taxon>
        <taxon>Rousettinae</taxon>
        <taxon>Rousettus</taxon>
    </lineage>
</organism>
<proteinExistence type="predicted"/>
<comment type="caution">
    <text evidence="1">The sequence shown here is derived from an EMBL/GenBank/DDBJ whole genome shotgun (WGS) entry which is preliminary data.</text>
</comment>
<protein>
    <submittedName>
        <fullName evidence="1">Uncharacterized protein</fullName>
    </submittedName>
</protein>